<reference evidence="2 3" key="1">
    <citation type="submission" date="2018-08" db="EMBL/GenBank/DDBJ databases">
        <title>A genome reference for cultivated species of the human gut microbiota.</title>
        <authorList>
            <person name="Zou Y."/>
            <person name="Xue W."/>
            <person name="Luo G."/>
        </authorList>
    </citation>
    <scope>NUCLEOTIDE SEQUENCE [LARGE SCALE GENOMIC DNA]</scope>
    <source>
        <strain evidence="2 3">AF31-17AC</strain>
    </source>
</reference>
<name>A0A415UDN9_9FIRM</name>
<dbReference type="Pfam" id="PF13274">
    <property type="entry name" value="SocA_Panacea"/>
    <property type="match status" value="1"/>
</dbReference>
<dbReference type="InterPro" id="IPR025272">
    <property type="entry name" value="SocA_Panacea"/>
</dbReference>
<protein>
    <submittedName>
        <fullName evidence="2">DUF4065 domain-containing protein</fullName>
    </submittedName>
</protein>
<proteinExistence type="predicted"/>
<dbReference type="Proteomes" id="UP000283700">
    <property type="component" value="Unassembled WGS sequence"/>
</dbReference>
<dbReference type="AlphaFoldDB" id="A0A415UDN9"/>
<accession>A0A415UDN9</accession>
<evidence type="ECO:0000313" key="2">
    <source>
        <dbReference type="EMBL" id="RHN16212.1"/>
    </source>
</evidence>
<dbReference type="EMBL" id="QRQO01000006">
    <property type="protein sequence ID" value="RHN16212.1"/>
    <property type="molecule type" value="Genomic_DNA"/>
</dbReference>
<comment type="caution">
    <text evidence="2">The sequence shown here is derived from an EMBL/GenBank/DDBJ whole genome shotgun (WGS) entry which is preliminary data.</text>
</comment>
<sequence>MLRRKRKTEHYTYEARDVSHYIIVYSNNKDYGVSNLKLQKLLYFIQAYFLANDYPPCFYEKIEAWSFGPVVPEVYREYKQYGAMDIPTSDYYFKIDENNIWDSHRVYYEDIIAGQDKFIIREIVDRFADYAATDLVAITHKQRPWIEAFAKGRNSEITTEAIKNYFKEEKEKEYEC</sequence>
<gene>
    <name evidence="2" type="ORF">DWZ29_03645</name>
</gene>
<evidence type="ECO:0000313" key="3">
    <source>
        <dbReference type="Proteomes" id="UP000283700"/>
    </source>
</evidence>
<feature type="domain" description="Antitoxin SocA-like Panacea" evidence="1">
    <location>
        <begin position="38"/>
        <end position="145"/>
    </location>
</feature>
<organism evidence="2 3">
    <name type="scientific">Anaerobutyricum hallii</name>
    <dbReference type="NCBI Taxonomy" id="39488"/>
    <lineage>
        <taxon>Bacteria</taxon>
        <taxon>Bacillati</taxon>
        <taxon>Bacillota</taxon>
        <taxon>Clostridia</taxon>
        <taxon>Lachnospirales</taxon>
        <taxon>Lachnospiraceae</taxon>
        <taxon>Anaerobutyricum</taxon>
    </lineage>
</organism>
<evidence type="ECO:0000259" key="1">
    <source>
        <dbReference type="Pfam" id="PF13274"/>
    </source>
</evidence>